<dbReference type="Proteomes" id="UP001174909">
    <property type="component" value="Unassembled WGS sequence"/>
</dbReference>
<proteinExistence type="predicted"/>
<accession>A0AA35WTS3</accession>
<organism evidence="2 3">
    <name type="scientific">Geodia barretti</name>
    <name type="common">Barrett's horny sponge</name>
    <dbReference type="NCBI Taxonomy" id="519541"/>
    <lineage>
        <taxon>Eukaryota</taxon>
        <taxon>Metazoa</taxon>
        <taxon>Porifera</taxon>
        <taxon>Demospongiae</taxon>
        <taxon>Heteroscleromorpha</taxon>
        <taxon>Tetractinellida</taxon>
        <taxon>Astrophorina</taxon>
        <taxon>Geodiidae</taxon>
        <taxon>Geodia</taxon>
    </lineage>
</organism>
<dbReference type="Gene3D" id="1.10.30.50">
    <property type="match status" value="1"/>
</dbReference>
<name>A0AA35WTS3_GEOBA</name>
<dbReference type="PANTHER" id="PTHR37827:SF1">
    <property type="entry name" value="HNH DOMAIN-CONTAINING PROTEIN"/>
    <property type="match status" value="1"/>
</dbReference>
<dbReference type="InterPro" id="IPR003615">
    <property type="entry name" value="HNH_nuc"/>
</dbReference>
<evidence type="ECO:0000313" key="2">
    <source>
        <dbReference type="EMBL" id="CAI8033503.1"/>
    </source>
</evidence>
<feature type="domain" description="HNH endonuclease 5" evidence="1">
    <location>
        <begin position="4"/>
        <end position="49"/>
    </location>
</feature>
<evidence type="ECO:0000259" key="1">
    <source>
        <dbReference type="Pfam" id="PF14279"/>
    </source>
</evidence>
<feature type="non-terminal residue" evidence="2">
    <location>
        <position position="1"/>
    </location>
</feature>
<dbReference type="CDD" id="cd00085">
    <property type="entry name" value="HNHc"/>
    <property type="match status" value="1"/>
</dbReference>
<dbReference type="PANTHER" id="PTHR37827">
    <property type="entry name" value="TUDOR DOMAIN-CONTAINING PROTEIN"/>
    <property type="match status" value="1"/>
</dbReference>
<dbReference type="Pfam" id="PF14279">
    <property type="entry name" value="HNH_5"/>
    <property type="match status" value="1"/>
</dbReference>
<reference evidence="2" key="1">
    <citation type="submission" date="2023-03" db="EMBL/GenBank/DDBJ databases">
        <authorList>
            <person name="Steffen K."/>
            <person name="Cardenas P."/>
        </authorList>
    </citation>
    <scope>NUCLEOTIDE SEQUENCE</scope>
</reference>
<comment type="caution">
    <text evidence="2">The sequence shown here is derived from an EMBL/GenBank/DDBJ whole genome shotgun (WGS) entry which is preliminary data.</text>
</comment>
<dbReference type="AlphaFoldDB" id="A0AA35WTS3"/>
<protein>
    <submittedName>
        <fullName evidence="2">Uncharacterized protein YisB</fullName>
    </submittedName>
</protein>
<gene>
    <name evidence="2" type="ORF">GBAR_LOCUS18888</name>
</gene>
<keyword evidence="3" id="KW-1185">Reference proteome</keyword>
<dbReference type="EMBL" id="CASHTH010002671">
    <property type="protein sequence ID" value="CAI8033503.1"/>
    <property type="molecule type" value="Genomic_DNA"/>
</dbReference>
<dbReference type="InterPro" id="IPR029471">
    <property type="entry name" value="HNH_5"/>
</dbReference>
<evidence type="ECO:0000313" key="3">
    <source>
        <dbReference type="Proteomes" id="UP001174909"/>
    </source>
</evidence>
<sequence>APVCELCQRESVRFTEHHLVPRSRGGKYGPKARLCPTCHRQLHAMFSEKTLAQELYSVERLRVDPEFAGYLKWASKQKDGASFRVRRANTRR</sequence>